<reference evidence="1 2" key="1">
    <citation type="submission" date="2019-09" db="EMBL/GenBank/DDBJ databases">
        <title>Genome sequencing of Lactobacillus acetotolerans.</title>
        <authorList>
            <person name="Kim K."/>
        </authorList>
    </citation>
    <scope>NUCLEOTIDE SEQUENCE [LARGE SCALE GENOMIC DNA]</scope>
    <source>
        <strain evidence="1 2">LA749</strain>
    </source>
</reference>
<dbReference type="Proteomes" id="UP000325393">
    <property type="component" value="Chromosome"/>
</dbReference>
<proteinExistence type="predicted"/>
<evidence type="ECO:0000313" key="2">
    <source>
        <dbReference type="Proteomes" id="UP000325393"/>
    </source>
</evidence>
<evidence type="ECO:0000313" key="1">
    <source>
        <dbReference type="EMBL" id="QFG52003.1"/>
    </source>
</evidence>
<organism evidence="1 2">
    <name type="scientific">Lactobacillus acetotolerans</name>
    <dbReference type="NCBI Taxonomy" id="1600"/>
    <lineage>
        <taxon>Bacteria</taxon>
        <taxon>Bacillati</taxon>
        <taxon>Bacillota</taxon>
        <taxon>Bacilli</taxon>
        <taxon>Lactobacillales</taxon>
        <taxon>Lactobacillaceae</taxon>
        <taxon>Lactobacillus</taxon>
    </lineage>
</organism>
<dbReference type="AlphaFoldDB" id="A0A353UAV9"/>
<accession>A0A353UAV9</accession>
<name>A0A353UAV9_9LACO</name>
<sequence length="104" mass="12430">MVVHDILVEIESFRRLIYRVEKRHDNWKISSMISINESDNLRPVIPGQVLKVDPKRLSKYRMSYQFLSYVWEEAGGQISHDLLGIDRPKEVEKIYQDAEKWLKK</sequence>
<gene>
    <name evidence="1" type="ORF">LA749_06420</name>
</gene>
<dbReference type="EMBL" id="CP044496">
    <property type="protein sequence ID" value="QFG52003.1"/>
    <property type="molecule type" value="Genomic_DNA"/>
</dbReference>
<protein>
    <submittedName>
        <fullName evidence="1">Uncharacterized protein</fullName>
    </submittedName>
</protein>